<feature type="domain" description="SD-repeat containing protein B" evidence="5">
    <location>
        <begin position="685"/>
        <end position="746"/>
    </location>
</feature>
<gene>
    <name evidence="6" type="ORF">CCAX7_58280</name>
</gene>
<feature type="domain" description="SD-repeat containing protein B" evidence="5">
    <location>
        <begin position="1086"/>
        <end position="1152"/>
    </location>
</feature>
<dbReference type="PANTHER" id="PTHR36108">
    <property type="entry name" value="COLOSSIN-B-RELATED"/>
    <property type="match status" value="1"/>
</dbReference>
<dbReference type="Proteomes" id="UP000287394">
    <property type="component" value="Chromosome"/>
</dbReference>
<evidence type="ECO:0000313" key="7">
    <source>
        <dbReference type="Proteomes" id="UP000287394"/>
    </source>
</evidence>
<evidence type="ECO:0000256" key="3">
    <source>
        <dbReference type="ARBA" id="ARBA00022525"/>
    </source>
</evidence>
<dbReference type="SUPFAM" id="SSF117074">
    <property type="entry name" value="Hypothetical protein PA1324"/>
    <property type="match status" value="14"/>
</dbReference>
<dbReference type="InterPro" id="IPR033764">
    <property type="entry name" value="Sdr_B"/>
</dbReference>
<protein>
    <recommendedName>
        <fullName evidence="5">SD-repeat containing protein B domain-containing protein</fullName>
    </recommendedName>
</protein>
<reference evidence="6 7" key="1">
    <citation type="journal article" date="2019" name="Int. J. Syst. Evol. Microbiol.">
        <title>Capsulimonas corticalis gen. nov., sp. nov., an aerobic capsulated bacterium, of a novel bacterial order, Capsulimonadales ord. nov., of the class Armatimonadia of the phylum Armatimonadetes.</title>
        <authorList>
            <person name="Li J."/>
            <person name="Kudo C."/>
            <person name="Tonouchi A."/>
        </authorList>
    </citation>
    <scope>NUCLEOTIDE SEQUENCE [LARGE SCALE GENOMIC DNA]</scope>
    <source>
        <strain evidence="6 7">AX-7</strain>
    </source>
</reference>
<organism evidence="6 7">
    <name type="scientific">Capsulimonas corticalis</name>
    <dbReference type="NCBI Taxonomy" id="2219043"/>
    <lineage>
        <taxon>Bacteria</taxon>
        <taxon>Bacillati</taxon>
        <taxon>Armatimonadota</taxon>
        <taxon>Armatimonadia</taxon>
        <taxon>Capsulimonadales</taxon>
        <taxon>Capsulimonadaceae</taxon>
        <taxon>Capsulimonas</taxon>
    </lineage>
</organism>
<feature type="domain" description="SD-repeat containing protein B" evidence="5">
    <location>
        <begin position="1892"/>
        <end position="1979"/>
    </location>
</feature>
<comment type="subcellular location">
    <subcellularLocation>
        <location evidence="1">Secreted</location>
    </subcellularLocation>
</comment>
<dbReference type="Gene3D" id="2.60.40.10">
    <property type="entry name" value="Immunoglobulins"/>
    <property type="match status" value="15"/>
</dbReference>
<evidence type="ECO:0000256" key="4">
    <source>
        <dbReference type="ARBA" id="ARBA00022729"/>
    </source>
</evidence>
<comment type="similarity">
    <text evidence="2">Belongs to the serine-aspartate repeat-containing protein (SDr) family.</text>
</comment>
<keyword evidence="7" id="KW-1185">Reference proteome</keyword>
<dbReference type="EMBL" id="AP025739">
    <property type="protein sequence ID" value="BDI33777.1"/>
    <property type="molecule type" value="Genomic_DNA"/>
</dbReference>
<proteinExistence type="inferred from homology"/>
<feature type="domain" description="SD-repeat containing protein B" evidence="5">
    <location>
        <begin position="1690"/>
        <end position="1755"/>
    </location>
</feature>
<dbReference type="RefSeq" id="WP_119322890.1">
    <property type="nucleotide sequence ID" value="NZ_AP025739.1"/>
</dbReference>
<feature type="domain" description="SD-repeat containing protein B" evidence="5">
    <location>
        <begin position="985"/>
        <end position="1049"/>
    </location>
</feature>
<feature type="domain" description="SD-repeat containing protein B" evidence="5">
    <location>
        <begin position="481"/>
        <end position="558"/>
    </location>
</feature>
<feature type="domain" description="SD-repeat containing protein B" evidence="5">
    <location>
        <begin position="787"/>
        <end position="848"/>
    </location>
</feature>
<feature type="domain" description="SD-repeat containing protein B" evidence="5">
    <location>
        <begin position="886"/>
        <end position="946"/>
    </location>
</feature>
<feature type="domain" description="SD-repeat containing protein B" evidence="5">
    <location>
        <begin position="1586"/>
        <end position="1655"/>
    </location>
</feature>
<evidence type="ECO:0000256" key="2">
    <source>
        <dbReference type="ARBA" id="ARBA00007257"/>
    </source>
</evidence>
<feature type="domain" description="SD-repeat containing protein B" evidence="5">
    <location>
        <begin position="1386"/>
        <end position="1449"/>
    </location>
</feature>
<dbReference type="OrthoDB" id="9773411at2"/>
<evidence type="ECO:0000259" key="5">
    <source>
        <dbReference type="Pfam" id="PF17210"/>
    </source>
</evidence>
<dbReference type="SUPFAM" id="SSF49478">
    <property type="entry name" value="Cna protein B-type domain"/>
    <property type="match status" value="1"/>
</dbReference>
<feature type="domain" description="SD-repeat containing protein B" evidence="5">
    <location>
        <begin position="1487"/>
        <end position="1545"/>
    </location>
</feature>
<feature type="domain" description="SD-repeat containing protein B" evidence="5">
    <location>
        <begin position="586"/>
        <end position="648"/>
    </location>
</feature>
<dbReference type="InterPro" id="IPR013783">
    <property type="entry name" value="Ig-like_fold"/>
</dbReference>
<feature type="domain" description="SD-repeat containing protein B" evidence="5">
    <location>
        <begin position="1285"/>
        <end position="1358"/>
    </location>
</feature>
<dbReference type="GO" id="GO:0005576">
    <property type="term" value="C:extracellular region"/>
    <property type="evidence" value="ECO:0007669"/>
    <property type="project" value="UniProtKB-SubCell"/>
</dbReference>
<keyword evidence="4" id="KW-0732">Signal</keyword>
<feature type="domain" description="SD-repeat containing protein B" evidence="5">
    <location>
        <begin position="1791"/>
        <end position="1851"/>
    </location>
</feature>
<feature type="domain" description="SD-repeat containing protein B" evidence="5">
    <location>
        <begin position="1186"/>
        <end position="1253"/>
    </location>
</feature>
<evidence type="ECO:0000313" key="6">
    <source>
        <dbReference type="EMBL" id="BDI33777.1"/>
    </source>
</evidence>
<evidence type="ECO:0000256" key="1">
    <source>
        <dbReference type="ARBA" id="ARBA00004613"/>
    </source>
</evidence>
<dbReference type="PANTHER" id="PTHR36108:SF13">
    <property type="entry name" value="COLOSSIN-B-RELATED"/>
    <property type="match status" value="1"/>
</dbReference>
<name>A0A402D011_9BACT</name>
<accession>A0A402D011</accession>
<sequence length="1993" mass="199917">MTFIGRKSVSILAMLPMCFSLVTGARAQAPSNPTIRGFVVGAEYSKFATAYKASASLGQGTSWWFGYRPDIPQAPTTHAEVPIAYGTDGVYSGGFGSGDDWPTPLQHVVYNPSIANPGFNYLPAVDLFKHQTPYASNTGSYPGVTSLNVSASAQFPAETIVANGSHWGGFYGSFRGSNGTMAAQGFPWSSPGSDYGYYNAGDAGYKPYAPGPANVNFYIYDIRNSTPVVDSAGHATYDLTSAPDNVSATTNKARGRLTIRRKDFSARWEFGYSAANIQYANTFILQGVWEIAAVEGSFTSVYSPSDIGKAVGTYGQPQRFFPGLNYNDGNFYNVFSNSSNQQKSMVYQFLPAGVTIVRTYDAVTNTIVETVTNNGDVSLSNLTVTDTAAGTSAPFSLAAGASTTITLPLTVPYVSVGTATVKSNVFGIERGTDINGSSMTIADTSTNVSGVPDASIIHVSATSSGTQLASDITVSGVVTAQKAGASTGVASVTVTLTGTDLNGNAVSLTTQSAADGTYSFSNVVPGTYHVVETAPAGYDVLDAIPGVGATKVSATDLLVAANATGTSSYTSENFQLAQQVGTVSGTLYVDANKNTSLDSGEAGVAGITVTLQDGNGKAVATTTTDANGAYSFTAIPVGSYTVVAPATAGDDTLETGASLPVTVVSTKDAPNNNFGYLLPTGSLSGVLYVDANKNSALDGGEAGVSGITVILTDSKGKVVATTTTDANGSYSFAAITIGAYTVSAPALASGDTLETAATVAATVTANKETPNNNFGYLLPTGSLSGTFYIDGDKDSAFDNGEIGIAGVLVTLKDGTGKVVATTTTGADGSYSFTAITIGSYTVSAPAMAGDDTLETAATLAVTVAASKDTPKNNFGYLLPVGSLSGTLYVDANKNSAFDGGEAGLSGVTVTLTDSNGKVVKTATTDASGAYSFPGVTIGSYTVSAPATASGDTLETSATVAAIVTANKDTPNNNFGYLLPVGSLSGVLYVDANKNSSLDGGENGLAGITVTLTDANGKTVKTATTDANGSYSFSGVTIGAYTVTAPSTASGDTLETAGALTVNVAANKDTPNNNFGYLLPVGSLSGTFYIDANKNSGLDSGEAGLSGLTVNLIDATGKTVASTTTSANGAYSFTGITIGSYTVSGPASAGDNTLETAATIAVSVTANANASGNNFGYLPPVGSVSGTLFIDADRDSNLDTGEAGLSGITVNLLDASGNIVATTTTDSSGGYSFAGLAPAGYTVSAPSAASGYALETAVTLAVTVVANQNDGANDFGYVTPVGSLSGVLFLDGDKDGKYDAGEALLSGVTVTVKDSSGNVVATTTTDSDGAYSVPGLIVGSYTVSAPTATGGDVLETSAALTVAVTANVDAPNNNFGYVIPVGSVSGTLYIDANKNGALNSGEAGVSGVTVNLLDGAGNIVATTTTDGSGNYSFADVVTGAYTVSAPAAAGGANIETSGSLSVTVTASQNSGGNNFGYVVPAIGSLSGTLYIDTNKNSGLDSGEAGISGVTVNLVDASGSIVATTTTDSSGKYSFTGLAAGSYKVVAPGAASSYALETSGTLSVTVVGSQNSGNNNFGYVKPAPTVGSICGVVYLDTNKDGKPGCGDYALSGVTVTLVDGNGKVVATTTTDCSGGYSFKNVPAGTYKVVVPATDGVYPVETTDPLTVTVTGGQNVCNVNFGYVKPATGNLCGTVYIDGDKDGRYGRGETVLSGVTVTLVDGNGKTVAVTTTDCSGNYTFRGLAPGSYKVVVPAKNGSYPIETTDPLAVTVVGNQTSSGNNFGYVKPATGNVCGTVYLDTNKDGKPNNGDTALSGVTVTLVDSSGKTVATTVTDCSGGYTFKNVTPGVYTVVVPGSASGDSIETTNPLSVTVSGNQTSGNVNFGYTKSSASCGSLCGTVFYDSNKNGKFDRCDTALCGVLVTLKNNSGKTIATTKSDSCGNYSFSGVPAGSYAVCAPSSLSSCSPKSGANLNCSVSGGQKTGNCNFAYVKGSSWGG</sequence>
<dbReference type="Pfam" id="PF17210">
    <property type="entry name" value="SdrD_B"/>
    <property type="match status" value="15"/>
</dbReference>
<dbReference type="KEGG" id="ccot:CCAX7_58280"/>
<keyword evidence="3" id="KW-0964">Secreted</keyword>